<keyword evidence="1" id="KW-0472">Membrane</keyword>
<keyword evidence="3" id="KW-1185">Reference proteome</keyword>
<reference evidence="2" key="1">
    <citation type="journal article" date="2023" name="Mol. Ecol. Resour.">
        <title>Chromosome-level genome assembly of a triploid poplar Populus alba 'Berolinensis'.</title>
        <authorList>
            <person name="Chen S."/>
            <person name="Yu Y."/>
            <person name="Wang X."/>
            <person name="Wang S."/>
            <person name="Zhang T."/>
            <person name="Zhou Y."/>
            <person name="He R."/>
            <person name="Meng N."/>
            <person name="Wang Y."/>
            <person name="Liu W."/>
            <person name="Liu Z."/>
            <person name="Liu J."/>
            <person name="Guo Q."/>
            <person name="Huang H."/>
            <person name="Sederoff R.R."/>
            <person name="Wang G."/>
            <person name="Qu G."/>
            <person name="Chen S."/>
        </authorList>
    </citation>
    <scope>NUCLEOTIDE SEQUENCE</scope>
    <source>
        <strain evidence="2">SC-2020</strain>
    </source>
</reference>
<sequence>MVCQTAVAITCDNFSVSELAQHFCCSWWNVMLVHRFKIHQLIQLLLFIMLQYIGLLSFNSKFCLQMLLSAPLLVLLLKKEYC</sequence>
<feature type="transmembrane region" description="Helical" evidence="1">
    <location>
        <begin position="38"/>
        <end position="58"/>
    </location>
</feature>
<dbReference type="AlphaFoldDB" id="A0AAD6WC22"/>
<dbReference type="EMBL" id="JAQIZT010000003">
    <property type="protein sequence ID" value="KAJ7005064.1"/>
    <property type="molecule type" value="Genomic_DNA"/>
</dbReference>
<organism evidence="2 3">
    <name type="scientific">Populus alba x Populus x berolinensis</name>
    <dbReference type="NCBI Taxonomy" id="444605"/>
    <lineage>
        <taxon>Eukaryota</taxon>
        <taxon>Viridiplantae</taxon>
        <taxon>Streptophyta</taxon>
        <taxon>Embryophyta</taxon>
        <taxon>Tracheophyta</taxon>
        <taxon>Spermatophyta</taxon>
        <taxon>Magnoliopsida</taxon>
        <taxon>eudicotyledons</taxon>
        <taxon>Gunneridae</taxon>
        <taxon>Pentapetalae</taxon>
        <taxon>rosids</taxon>
        <taxon>fabids</taxon>
        <taxon>Malpighiales</taxon>
        <taxon>Salicaceae</taxon>
        <taxon>Saliceae</taxon>
        <taxon>Populus</taxon>
    </lineage>
</organism>
<keyword evidence="1" id="KW-1133">Transmembrane helix</keyword>
<gene>
    <name evidence="2" type="ORF">NC653_009778</name>
</gene>
<name>A0AAD6WC22_9ROSI</name>
<evidence type="ECO:0000256" key="1">
    <source>
        <dbReference type="SAM" id="Phobius"/>
    </source>
</evidence>
<accession>A0AAD6WC22</accession>
<keyword evidence="1" id="KW-0812">Transmembrane</keyword>
<evidence type="ECO:0000313" key="2">
    <source>
        <dbReference type="EMBL" id="KAJ7005064.1"/>
    </source>
</evidence>
<comment type="caution">
    <text evidence="2">The sequence shown here is derived from an EMBL/GenBank/DDBJ whole genome shotgun (WGS) entry which is preliminary data.</text>
</comment>
<protein>
    <submittedName>
        <fullName evidence="2">Uncharacterized protein</fullName>
    </submittedName>
</protein>
<proteinExistence type="predicted"/>
<evidence type="ECO:0000313" key="3">
    <source>
        <dbReference type="Proteomes" id="UP001164929"/>
    </source>
</evidence>
<dbReference type="Proteomes" id="UP001164929">
    <property type="component" value="Chromosome 3"/>
</dbReference>